<evidence type="ECO:0000256" key="2">
    <source>
        <dbReference type="ARBA" id="ARBA00022630"/>
    </source>
</evidence>
<feature type="compositionally biased region" description="Basic and acidic residues" evidence="5">
    <location>
        <begin position="46"/>
        <end position="63"/>
    </location>
</feature>
<keyword evidence="8" id="KW-1185">Reference proteome</keyword>
<evidence type="ECO:0000313" key="7">
    <source>
        <dbReference type="EMBL" id="KAJ8045825.1"/>
    </source>
</evidence>
<evidence type="ECO:0000256" key="4">
    <source>
        <dbReference type="ARBA" id="ARBA00023002"/>
    </source>
</evidence>
<dbReference type="GO" id="GO:0005886">
    <property type="term" value="C:plasma membrane"/>
    <property type="evidence" value="ECO:0007669"/>
    <property type="project" value="TreeGrafter"/>
</dbReference>
<dbReference type="Gene3D" id="3.40.109.10">
    <property type="entry name" value="NADH Oxidase"/>
    <property type="match status" value="1"/>
</dbReference>
<evidence type="ECO:0000256" key="5">
    <source>
        <dbReference type="SAM" id="MobiDB-lite"/>
    </source>
</evidence>
<dbReference type="EMBL" id="JAIZAY010000003">
    <property type="protein sequence ID" value="KAJ8045825.1"/>
    <property type="molecule type" value="Genomic_DNA"/>
</dbReference>
<organism evidence="7 8">
    <name type="scientific">Holothuria leucospilota</name>
    <name type="common">Black long sea cucumber</name>
    <name type="synonym">Mertensiothuria leucospilota</name>
    <dbReference type="NCBI Taxonomy" id="206669"/>
    <lineage>
        <taxon>Eukaryota</taxon>
        <taxon>Metazoa</taxon>
        <taxon>Echinodermata</taxon>
        <taxon>Eleutherozoa</taxon>
        <taxon>Echinozoa</taxon>
        <taxon>Holothuroidea</taxon>
        <taxon>Aspidochirotacea</taxon>
        <taxon>Aspidochirotida</taxon>
        <taxon>Holothuriidae</taxon>
        <taxon>Holothuria</taxon>
    </lineage>
</organism>
<evidence type="ECO:0000256" key="3">
    <source>
        <dbReference type="ARBA" id="ARBA00022643"/>
    </source>
</evidence>
<keyword evidence="3" id="KW-0288">FMN</keyword>
<dbReference type="InterPro" id="IPR050627">
    <property type="entry name" value="Nitroreductase/BluB"/>
</dbReference>
<dbReference type="PANTHER" id="PTHR23026:SF90">
    <property type="entry name" value="IODOTYROSINE DEIODINASE 1"/>
    <property type="match status" value="1"/>
</dbReference>
<dbReference type="Proteomes" id="UP001152320">
    <property type="component" value="Chromosome 3"/>
</dbReference>
<accession>A0A9Q1HHB9</accession>
<keyword evidence="2" id="KW-0285">Flavoprotein</keyword>
<dbReference type="AlphaFoldDB" id="A0A9Q1HHB9"/>
<name>A0A9Q1HHB9_HOLLE</name>
<keyword evidence="6" id="KW-1133">Transmembrane helix</keyword>
<keyword evidence="6" id="KW-0472">Membrane</keyword>
<comment type="caution">
    <text evidence="7">The sequence shown here is derived from an EMBL/GenBank/DDBJ whole genome shotgun (WGS) entry which is preliminary data.</text>
</comment>
<dbReference type="GO" id="GO:0016491">
    <property type="term" value="F:oxidoreductase activity"/>
    <property type="evidence" value="ECO:0007669"/>
    <property type="project" value="UniProtKB-KW"/>
</dbReference>
<reference evidence="7" key="1">
    <citation type="submission" date="2021-10" db="EMBL/GenBank/DDBJ databases">
        <title>Tropical sea cucumber genome reveals ecological adaptation and Cuvierian tubules defense mechanism.</title>
        <authorList>
            <person name="Chen T."/>
        </authorList>
    </citation>
    <scope>NUCLEOTIDE SEQUENCE</scope>
    <source>
        <strain evidence="7">Nanhai2018</strain>
        <tissue evidence="7">Muscle</tissue>
    </source>
</reference>
<feature type="region of interest" description="Disordered" evidence="5">
    <location>
        <begin position="39"/>
        <end position="84"/>
    </location>
</feature>
<gene>
    <name evidence="7" type="ORF">HOLleu_08921</name>
</gene>
<proteinExistence type="inferred from homology"/>
<evidence type="ECO:0000256" key="6">
    <source>
        <dbReference type="SAM" id="Phobius"/>
    </source>
</evidence>
<evidence type="ECO:0000256" key="1">
    <source>
        <dbReference type="ARBA" id="ARBA00007118"/>
    </source>
</evidence>
<dbReference type="SUPFAM" id="SSF55469">
    <property type="entry name" value="FMN-dependent nitroreductase-like"/>
    <property type="match status" value="1"/>
</dbReference>
<comment type="similarity">
    <text evidence="1">Belongs to the nitroreductase family.</text>
</comment>
<evidence type="ECO:0000313" key="8">
    <source>
        <dbReference type="Proteomes" id="UP001152320"/>
    </source>
</evidence>
<protein>
    <submittedName>
        <fullName evidence="7">Iodotyrosine deiodinase 1</fullName>
    </submittedName>
</protein>
<dbReference type="PANTHER" id="PTHR23026">
    <property type="entry name" value="NADPH NITROREDUCTASE"/>
    <property type="match status" value="1"/>
</dbReference>
<keyword evidence="4" id="KW-0560">Oxidoreductase</keyword>
<keyword evidence="6" id="KW-0812">Transmembrane</keyword>
<feature type="transmembrane region" description="Helical" evidence="6">
    <location>
        <begin position="7"/>
        <end position="28"/>
    </location>
</feature>
<dbReference type="InterPro" id="IPR000415">
    <property type="entry name" value="Nitroreductase-like"/>
</dbReference>
<dbReference type="OrthoDB" id="41362at2759"/>
<sequence>MAVVTNVLLYCFPYILSLVLGVFLSGIWSKWQSSQLHAPTVKKQSVSKEDNRRNAKEESKETNDESNQEDCGGEHDDEDTGFNLQEGTHIPFRMKYNFTEEEMVERSEQFYKEMNDRRSVRFYSDRPVPLRVIENIIKTAGLQVVFLFFGHLVEKHGKVK</sequence>
<dbReference type="GO" id="GO:0006570">
    <property type="term" value="P:tyrosine metabolic process"/>
    <property type="evidence" value="ECO:0007669"/>
    <property type="project" value="TreeGrafter"/>
</dbReference>